<evidence type="ECO:0000313" key="2">
    <source>
        <dbReference type="Proteomes" id="UP000887565"/>
    </source>
</evidence>
<evidence type="ECO:0000313" key="3">
    <source>
        <dbReference type="WBParaSite" id="nRc.2.0.1.t30627-RA"/>
    </source>
</evidence>
<proteinExistence type="predicted"/>
<reference evidence="3" key="1">
    <citation type="submission" date="2022-11" db="UniProtKB">
        <authorList>
            <consortium name="WormBaseParasite"/>
        </authorList>
    </citation>
    <scope>IDENTIFICATION</scope>
</reference>
<keyword evidence="2" id="KW-1185">Reference proteome</keyword>
<dbReference type="AlphaFoldDB" id="A0A915JY54"/>
<protein>
    <submittedName>
        <fullName evidence="3">Uncharacterized protein</fullName>
    </submittedName>
</protein>
<name>A0A915JY54_ROMCU</name>
<accession>A0A915JY54</accession>
<feature type="compositionally biased region" description="Basic residues" evidence="1">
    <location>
        <begin position="1"/>
        <end position="10"/>
    </location>
</feature>
<organism evidence="2 3">
    <name type="scientific">Romanomermis culicivorax</name>
    <name type="common">Nematode worm</name>
    <dbReference type="NCBI Taxonomy" id="13658"/>
    <lineage>
        <taxon>Eukaryota</taxon>
        <taxon>Metazoa</taxon>
        <taxon>Ecdysozoa</taxon>
        <taxon>Nematoda</taxon>
        <taxon>Enoplea</taxon>
        <taxon>Dorylaimia</taxon>
        <taxon>Mermithida</taxon>
        <taxon>Mermithoidea</taxon>
        <taxon>Mermithidae</taxon>
        <taxon>Romanomermis</taxon>
    </lineage>
</organism>
<sequence length="51" mass="5984">KNRYAVKRKSVGAENLSSKNQQQQQQHQSAWEIVETSSKNRATKWGDFEFE</sequence>
<dbReference type="Proteomes" id="UP000887565">
    <property type="component" value="Unplaced"/>
</dbReference>
<evidence type="ECO:0000256" key="1">
    <source>
        <dbReference type="SAM" id="MobiDB-lite"/>
    </source>
</evidence>
<feature type="region of interest" description="Disordered" evidence="1">
    <location>
        <begin position="1"/>
        <end position="36"/>
    </location>
</feature>
<dbReference type="WBParaSite" id="nRc.2.0.1.t30627-RA">
    <property type="protein sequence ID" value="nRc.2.0.1.t30627-RA"/>
    <property type="gene ID" value="nRc.2.0.1.g30627"/>
</dbReference>